<dbReference type="GO" id="GO:0005737">
    <property type="term" value="C:cytoplasm"/>
    <property type="evidence" value="ECO:0007669"/>
    <property type="project" value="UniProtKB-SubCell"/>
</dbReference>
<dbReference type="PANTHER" id="PTHR43213">
    <property type="entry name" value="BIFUNCTIONAL DTTP/UTP PYROPHOSPHATASE/METHYLTRANSFERASE PROTEIN-RELATED"/>
    <property type="match status" value="1"/>
</dbReference>
<comment type="cofactor">
    <cofactor evidence="1 3">
        <name>a divalent metal cation</name>
        <dbReference type="ChEBI" id="CHEBI:60240"/>
    </cofactor>
</comment>
<dbReference type="EMBL" id="NDYC01000032">
    <property type="protein sequence ID" value="OXZ26798.1"/>
    <property type="molecule type" value="Genomic_DNA"/>
</dbReference>
<comment type="subcellular location">
    <subcellularLocation>
        <location evidence="3">Cytoplasm</location>
    </subcellularLocation>
</comment>
<dbReference type="PANTHER" id="PTHR43213:SF5">
    <property type="entry name" value="BIFUNCTIONAL DTTP_UTP PYROPHOSPHATASE_METHYLTRANSFERASE PROTEIN-RELATED"/>
    <property type="match status" value="1"/>
</dbReference>
<evidence type="ECO:0000313" key="4">
    <source>
        <dbReference type="EMBL" id="OXZ26798.1"/>
    </source>
</evidence>
<dbReference type="InterPro" id="IPR029001">
    <property type="entry name" value="ITPase-like_fam"/>
</dbReference>
<comment type="function">
    <text evidence="3">Nucleoside triphosphate pyrophosphatase that hydrolyzes dTTP and UTP. May have a dual role in cell division arrest and in preventing the incorporation of modified nucleotides into cellular nucleic acids.</text>
</comment>
<dbReference type="PIRSF" id="PIRSF006305">
    <property type="entry name" value="Maf"/>
    <property type="match status" value="1"/>
</dbReference>
<dbReference type="NCBIfam" id="TIGR00172">
    <property type="entry name" value="maf"/>
    <property type="match status" value="1"/>
</dbReference>
<evidence type="ECO:0000313" key="5">
    <source>
        <dbReference type="Proteomes" id="UP000215413"/>
    </source>
</evidence>
<feature type="site" description="Important for substrate specificity" evidence="3">
    <location>
        <position position="180"/>
    </location>
</feature>
<dbReference type="Proteomes" id="UP000215413">
    <property type="component" value="Unassembled WGS sequence"/>
</dbReference>
<dbReference type="Gene3D" id="3.90.950.10">
    <property type="match status" value="1"/>
</dbReference>
<comment type="caution">
    <text evidence="4">The sequence shown here is derived from an EMBL/GenBank/DDBJ whole genome shotgun (WGS) entry which is preliminary data.</text>
</comment>
<comment type="similarity">
    <text evidence="3">Belongs to the Maf family. YhdE subfamily.</text>
</comment>
<comment type="catalytic activity">
    <reaction evidence="3">
        <text>UTP + H2O = UMP + diphosphate + H(+)</text>
        <dbReference type="Rhea" id="RHEA:29395"/>
        <dbReference type="ChEBI" id="CHEBI:15377"/>
        <dbReference type="ChEBI" id="CHEBI:15378"/>
        <dbReference type="ChEBI" id="CHEBI:33019"/>
        <dbReference type="ChEBI" id="CHEBI:46398"/>
        <dbReference type="ChEBI" id="CHEBI:57865"/>
        <dbReference type="EC" id="3.6.1.9"/>
    </reaction>
</comment>
<feature type="active site" description="Proton acceptor" evidence="3">
    <location>
        <position position="94"/>
    </location>
</feature>
<comment type="catalytic activity">
    <reaction evidence="3">
        <text>dTTP + H2O = dTMP + diphosphate + H(+)</text>
        <dbReference type="Rhea" id="RHEA:28534"/>
        <dbReference type="ChEBI" id="CHEBI:15377"/>
        <dbReference type="ChEBI" id="CHEBI:15378"/>
        <dbReference type="ChEBI" id="CHEBI:33019"/>
        <dbReference type="ChEBI" id="CHEBI:37568"/>
        <dbReference type="ChEBI" id="CHEBI:63528"/>
        <dbReference type="EC" id="3.6.1.9"/>
    </reaction>
</comment>
<dbReference type="Pfam" id="PF02545">
    <property type="entry name" value="Maf"/>
    <property type="match status" value="1"/>
</dbReference>
<proteinExistence type="inferred from homology"/>
<evidence type="ECO:0000256" key="1">
    <source>
        <dbReference type="ARBA" id="ARBA00001968"/>
    </source>
</evidence>
<organism evidence="4 5">
    <name type="scientific">Finegoldia magna</name>
    <name type="common">Peptostreptococcus magnus</name>
    <dbReference type="NCBI Taxonomy" id="1260"/>
    <lineage>
        <taxon>Bacteria</taxon>
        <taxon>Bacillati</taxon>
        <taxon>Bacillota</taxon>
        <taxon>Tissierellia</taxon>
        <taxon>Tissierellales</taxon>
        <taxon>Peptoniphilaceae</taxon>
        <taxon>Finegoldia</taxon>
    </lineage>
</organism>
<evidence type="ECO:0000256" key="2">
    <source>
        <dbReference type="ARBA" id="ARBA00022801"/>
    </source>
</evidence>
<evidence type="ECO:0000256" key="3">
    <source>
        <dbReference type="HAMAP-Rule" id="MF_00528"/>
    </source>
</evidence>
<dbReference type="GO" id="GO:0009117">
    <property type="term" value="P:nucleotide metabolic process"/>
    <property type="evidence" value="ECO:0007669"/>
    <property type="project" value="UniProtKB-KW"/>
</dbReference>
<keyword evidence="3" id="KW-0546">Nucleotide metabolism</keyword>
<sequence length="212" mass="24377">MKYVKNVTKIGKLDEFTHVILVSKSPRRNELLKNICEFENTSTDIDERKIEKLAYEKYKDRETIEKLALVCCEISKAKILPLELKEDTLYISSDTIVINDGKILNKPKNYDEALDMLTSYLGKIHTVVTSVCLKSKNYEEIFYTFSNVKFSDKTDKNIQLIKKYIDEGTVYDKAGAYGIQDLNPVLIEYIEGDLNTIIGLPVSEINKRICKN</sequence>
<dbReference type="GO" id="GO:0047429">
    <property type="term" value="F:nucleoside triphosphate diphosphatase activity"/>
    <property type="evidence" value="ECO:0007669"/>
    <property type="project" value="UniProtKB-EC"/>
</dbReference>
<dbReference type="InterPro" id="IPR003697">
    <property type="entry name" value="Maf-like"/>
</dbReference>
<name>A0A233V326_FINMA</name>
<accession>A0A233V326</accession>
<comment type="caution">
    <text evidence="3">Lacks conserved residue(s) required for the propagation of feature annotation.</text>
</comment>
<feature type="site" description="Important for substrate specificity" evidence="3">
    <location>
        <position position="27"/>
    </location>
</feature>
<protein>
    <recommendedName>
        <fullName evidence="3">dTTP/UTP pyrophosphatase</fullName>
        <shortName evidence="3">dTTPase/UTPase</shortName>
        <ecNumber evidence="3">3.6.1.9</ecNumber>
    </recommendedName>
    <alternativeName>
        <fullName evidence="3">Nucleoside triphosphate pyrophosphatase</fullName>
    </alternativeName>
    <alternativeName>
        <fullName evidence="3">Nucleotide pyrophosphatase</fullName>
        <shortName evidence="3">Nucleotide PPase</shortName>
    </alternativeName>
</protein>
<gene>
    <name evidence="4" type="ORF">B9N49_07265</name>
</gene>
<dbReference type="RefSeq" id="WP_094206145.1">
    <property type="nucleotide sequence ID" value="NZ_CP170999.1"/>
</dbReference>
<feature type="site" description="Important for substrate specificity" evidence="3">
    <location>
        <position position="95"/>
    </location>
</feature>
<reference evidence="5" key="1">
    <citation type="submission" date="2017-04" db="EMBL/GenBank/DDBJ databases">
        <title>Finegoldia magna isolated from orthopedic joint implant-associated infections.</title>
        <authorList>
            <person name="Bjorklund S."/>
            <person name="Bruggemann H."/>
            <person name="Jensen A."/>
            <person name="Hellmark B."/>
            <person name="Soderquist B."/>
        </authorList>
    </citation>
    <scope>NUCLEOTIDE SEQUENCE [LARGE SCALE GENOMIC DNA]</scope>
    <source>
        <strain evidence="5">CCUG 54800</strain>
    </source>
</reference>
<dbReference type="SUPFAM" id="SSF52972">
    <property type="entry name" value="ITPase-like"/>
    <property type="match status" value="1"/>
</dbReference>
<keyword evidence="2 3" id="KW-0378">Hydrolase</keyword>
<keyword evidence="3" id="KW-0963">Cytoplasm</keyword>
<dbReference type="AlphaFoldDB" id="A0A233V326"/>
<dbReference type="HAMAP" id="MF_00528">
    <property type="entry name" value="Maf"/>
    <property type="match status" value="1"/>
</dbReference>
<dbReference type="EC" id="3.6.1.9" evidence="3"/>